<protein>
    <submittedName>
        <fullName evidence="1">Uncharacterized protein</fullName>
    </submittedName>
</protein>
<dbReference type="Proteomes" id="UP000707071">
    <property type="component" value="Unassembled WGS sequence"/>
</dbReference>
<proteinExistence type="predicted"/>
<dbReference type="AlphaFoldDB" id="A0A9P7QET4"/>
<comment type="caution">
    <text evidence="1">The sequence shown here is derived from an EMBL/GenBank/DDBJ whole genome shotgun (WGS) entry which is preliminary data.</text>
</comment>
<name>A0A9P7QET4_9HYPO</name>
<feature type="non-terminal residue" evidence="1">
    <location>
        <position position="103"/>
    </location>
</feature>
<sequence length="103" mass="11299">MFSNGIKADEVLIRFWGSSVLAAYVGHVAEGVGRAGWVLGDEAETHALEDEDDNLGEQVSLEADCLTPRAASCRFQRIDEQERVIGYSCHSSTYFMVTNALTI</sequence>
<accession>A0A9P7QET4</accession>
<evidence type="ECO:0000313" key="1">
    <source>
        <dbReference type="EMBL" id="KAG6291604.1"/>
    </source>
</evidence>
<reference evidence="1 2" key="1">
    <citation type="journal article" date="2020" name="bioRxiv">
        <title>Whole genome comparisons of ergot fungi reveals the divergence and evolution of species within the genus Claviceps are the result of varying mechanisms driving genome evolution and host range expansion.</title>
        <authorList>
            <person name="Wyka S.A."/>
            <person name="Mondo S.J."/>
            <person name="Liu M."/>
            <person name="Dettman J."/>
            <person name="Nalam V."/>
            <person name="Broders K.D."/>
        </authorList>
    </citation>
    <scope>NUCLEOTIDE SEQUENCE [LARGE SCALE GENOMIC DNA]</scope>
    <source>
        <strain evidence="1 2">Clav52</strain>
    </source>
</reference>
<keyword evidence="2" id="KW-1185">Reference proteome</keyword>
<dbReference type="EMBL" id="SRRH01000306">
    <property type="protein sequence ID" value="KAG6291604.1"/>
    <property type="molecule type" value="Genomic_DNA"/>
</dbReference>
<gene>
    <name evidence="1" type="ORF">E4U09_003866</name>
</gene>
<organism evidence="1 2">
    <name type="scientific">Claviceps aff. purpurea</name>
    <dbReference type="NCBI Taxonomy" id="1967640"/>
    <lineage>
        <taxon>Eukaryota</taxon>
        <taxon>Fungi</taxon>
        <taxon>Dikarya</taxon>
        <taxon>Ascomycota</taxon>
        <taxon>Pezizomycotina</taxon>
        <taxon>Sordariomycetes</taxon>
        <taxon>Hypocreomycetidae</taxon>
        <taxon>Hypocreales</taxon>
        <taxon>Clavicipitaceae</taxon>
        <taxon>Claviceps</taxon>
    </lineage>
</organism>
<evidence type="ECO:0000313" key="2">
    <source>
        <dbReference type="Proteomes" id="UP000707071"/>
    </source>
</evidence>